<feature type="transmembrane region" description="Helical" evidence="5">
    <location>
        <begin position="78"/>
        <end position="99"/>
    </location>
</feature>
<feature type="transmembrane region" description="Helical" evidence="5">
    <location>
        <begin position="214"/>
        <end position="231"/>
    </location>
</feature>
<comment type="subcellular location">
    <subcellularLocation>
        <location evidence="1">Membrane</location>
        <topology evidence="1">Multi-pass membrane protein</topology>
    </subcellularLocation>
</comment>
<evidence type="ECO:0000256" key="1">
    <source>
        <dbReference type="ARBA" id="ARBA00004141"/>
    </source>
</evidence>
<dbReference type="InParanoid" id="A0A1X2HW98"/>
<organism evidence="6 7">
    <name type="scientific">Syncephalastrum racemosum</name>
    <name type="common">Filamentous fungus</name>
    <dbReference type="NCBI Taxonomy" id="13706"/>
    <lineage>
        <taxon>Eukaryota</taxon>
        <taxon>Fungi</taxon>
        <taxon>Fungi incertae sedis</taxon>
        <taxon>Mucoromycota</taxon>
        <taxon>Mucoromycotina</taxon>
        <taxon>Mucoromycetes</taxon>
        <taxon>Mucorales</taxon>
        <taxon>Syncephalastraceae</taxon>
        <taxon>Syncephalastrum</taxon>
    </lineage>
</organism>
<evidence type="ECO:0000256" key="5">
    <source>
        <dbReference type="SAM" id="Phobius"/>
    </source>
</evidence>
<feature type="transmembrane region" description="Helical" evidence="5">
    <location>
        <begin position="243"/>
        <end position="266"/>
    </location>
</feature>
<dbReference type="InterPro" id="IPR008521">
    <property type="entry name" value="Mg_trans_NIPA"/>
</dbReference>
<feature type="transmembrane region" description="Helical" evidence="5">
    <location>
        <begin position="106"/>
        <end position="125"/>
    </location>
</feature>
<name>A0A1X2HW98_SYNRA</name>
<dbReference type="SUPFAM" id="SSF103481">
    <property type="entry name" value="Multidrug resistance efflux transporter EmrE"/>
    <property type="match status" value="1"/>
</dbReference>
<feature type="transmembrane region" description="Helical" evidence="5">
    <location>
        <begin position="137"/>
        <end position="162"/>
    </location>
</feature>
<keyword evidence="2 5" id="KW-0812">Transmembrane</keyword>
<keyword evidence="7" id="KW-1185">Reference proteome</keyword>
<dbReference type="PANTHER" id="PTHR12570:SF85">
    <property type="entry name" value="DUF803 DOMAIN MEMBRANE PROTEIN (AFU_ORTHOLOGUE AFUA_1G15880)"/>
    <property type="match status" value="1"/>
</dbReference>
<evidence type="ECO:0000313" key="7">
    <source>
        <dbReference type="Proteomes" id="UP000242180"/>
    </source>
</evidence>
<proteinExistence type="predicted"/>
<dbReference type="OrthoDB" id="6428174at2759"/>
<dbReference type="Pfam" id="PF05653">
    <property type="entry name" value="Mg_trans_NIPA"/>
    <property type="match status" value="1"/>
</dbReference>
<dbReference type="Proteomes" id="UP000242180">
    <property type="component" value="Unassembled WGS sequence"/>
</dbReference>
<keyword evidence="4 5" id="KW-0472">Membrane</keyword>
<evidence type="ECO:0000256" key="2">
    <source>
        <dbReference type="ARBA" id="ARBA00022692"/>
    </source>
</evidence>
<accession>A0A1X2HW98</accession>
<dbReference type="AlphaFoldDB" id="A0A1X2HW98"/>
<gene>
    <name evidence="6" type="ORF">BCR43DRAFT_484077</name>
</gene>
<dbReference type="PANTHER" id="PTHR12570">
    <property type="match status" value="1"/>
</dbReference>
<evidence type="ECO:0000256" key="4">
    <source>
        <dbReference type="ARBA" id="ARBA00023136"/>
    </source>
</evidence>
<feature type="transmembrane region" description="Helical" evidence="5">
    <location>
        <begin position="272"/>
        <end position="291"/>
    </location>
</feature>
<dbReference type="GO" id="GO:0015095">
    <property type="term" value="F:magnesium ion transmembrane transporter activity"/>
    <property type="evidence" value="ECO:0007669"/>
    <property type="project" value="InterPro"/>
</dbReference>
<dbReference type="STRING" id="13706.A0A1X2HW98"/>
<reference evidence="6 7" key="1">
    <citation type="submission" date="2016-07" db="EMBL/GenBank/DDBJ databases">
        <title>Pervasive Adenine N6-methylation of Active Genes in Fungi.</title>
        <authorList>
            <consortium name="DOE Joint Genome Institute"/>
            <person name="Mondo S.J."/>
            <person name="Dannebaum R.O."/>
            <person name="Kuo R.C."/>
            <person name="Labutti K."/>
            <person name="Haridas S."/>
            <person name="Kuo A."/>
            <person name="Salamov A."/>
            <person name="Ahrendt S.R."/>
            <person name="Lipzen A."/>
            <person name="Sullivan W."/>
            <person name="Andreopoulos W.B."/>
            <person name="Clum A."/>
            <person name="Lindquist E."/>
            <person name="Daum C."/>
            <person name="Ramamoorthy G.K."/>
            <person name="Gryganskyi A."/>
            <person name="Culley D."/>
            <person name="Magnuson J.K."/>
            <person name="James T.Y."/>
            <person name="O'Malley M.A."/>
            <person name="Stajich J.E."/>
            <person name="Spatafora J.W."/>
            <person name="Visel A."/>
            <person name="Grigoriev I.V."/>
        </authorList>
    </citation>
    <scope>NUCLEOTIDE SEQUENCE [LARGE SCALE GENOMIC DNA]</scope>
    <source>
        <strain evidence="6 7">NRRL 2496</strain>
    </source>
</reference>
<dbReference type="InterPro" id="IPR037185">
    <property type="entry name" value="EmrE-like"/>
</dbReference>
<dbReference type="GO" id="GO:0016020">
    <property type="term" value="C:membrane"/>
    <property type="evidence" value="ECO:0007669"/>
    <property type="project" value="UniProtKB-SubCell"/>
</dbReference>
<evidence type="ECO:0000256" key="3">
    <source>
        <dbReference type="ARBA" id="ARBA00022989"/>
    </source>
</evidence>
<feature type="transmembrane region" description="Helical" evidence="5">
    <location>
        <begin position="6"/>
        <end position="26"/>
    </location>
</feature>
<dbReference type="OMA" id="PMVYISI"/>
<dbReference type="EMBL" id="MCGN01000001">
    <property type="protein sequence ID" value="ORZ03846.1"/>
    <property type="molecule type" value="Genomic_DNA"/>
</dbReference>
<sequence>MLQDKYIGLILAMSSSLFIGLSFVITKKGLIKSKRRHGVSAADGKLHYLRNWTWWAGMGTMAVGEILNFSAYSFAPPILVTPLGALSVILGAIFASIFLQEKLGAIGKIGCLLSVVGSVIVVLHAPEDKEVTSIDELLFYALQPAFMTYCIFVLVVTIVMIYKVVPRYGTRNPFVYVSICSLVGSVSVMSIKAFGIALKLTFAGNNQFTHPSTYAFGIVVAVCIVTQMNYFNKALETFSTNVVNPIYFVCFTTATLTASAILFQGFNTDNTVYVVSLICGFIIIFAGVYLLDSIARGAGANPNEHDRQRDEEIYDEDEQLLMSEASLMENEDAFHLNDLNDQEQGHRPTRSS</sequence>
<comment type="caution">
    <text evidence="6">The sequence shown here is derived from an EMBL/GenBank/DDBJ whole genome shotgun (WGS) entry which is preliminary data.</text>
</comment>
<keyword evidence="3 5" id="KW-1133">Transmembrane helix</keyword>
<feature type="transmembrane region" description="Helical" evidence="5">
    <location>
        <begin position="174"/>
        <end position="194"/>
    </location>
</feature>
<protein>
    <submittedName>
        <fullName evidence="6">Non-imprinted in Prader-Willi/Angelman syndrome region protein 2</fullName>
    </submittedName>
</protein>
<evidence type="ECO:0000313" key="6">
    <source>
        <dbReference type="EMBL" id="ORZ03846.1"/>
    </source>
</evidence>